<sequence length="198" mass="21460">MDLTARYDAAAARWDADIARLGYLAAYRAMLRGQTLAAGPVLDIGTGTGAFARAWVAEGGSQGITLADPSRHMLDRAAASLRTRGITPECRCHALASLPPAPRWRAILAAHVIEHCPDAHTAVGALATALTPGGRLYLVVSRPHWCNWLIWLRFRHRWYSAAQIIAFAEAAGLTLHCVRRFPAGPPARTSLGYIFTKP</sequence>
<evidence type="ECO:0000256" key="3">
    <source>
        <dbReference type="ARBA" id="ARBA00022691"/>
    </source>
</evidence>
<dbReference type="RefSeq" id="WP_161862390.1">
    <property type="nucleotide sequence ID" value="NZ_CP046620.1"/>
</dbReference>
<organism evidence="4 5">
    <name type="scientific">Algicella marina</name>
    <dbReference type="NCBI Taxonomy" id="2683284"/>
    <lineage>
        <taxon>Bacteria</taxon>
        <taxon>Pseudomonadati</taxon>
        <taxon>Pseudomonadota</taxon>
        <taxon>Alphaproteobacteria</taxon>
        <taxon>Rhodobacterales</taxon>
        <taxon>Paracoccaceae</taxon>
        <taxon>Algicella</taxon>
    </lineage>
</organism>
<dbReference type="Gene3D" id="3.40.50.150">
    <property type="entry name" value="Vaccinia Virus protein VP39"/>
    <property type="match status" value="1"/>
</dbReference>
<dbReference type="PANTHER" id="PTHR43464:SF19">
    <property type="entry name" value="UBIQUINONE BIOSYNTHESIS O-METHYLTRANSFERASE, MITOCHONDRIAL"/>
    <property type="match status" value="1"/>
</dbReference>
<proteinExistence type="predicted"/>
<reference evidence="4 5" key="1">
    <citation type="submission" date="2019-12" db="EMBL/GenBank/DDBJ databases">
        <title>Complete genome sequence of Algicella marina strain 9Alg 56(T) isolated from the red alga Tichocarpus crinitus.</title>
        <authorList>
            <person name="Kim S.-G."/>
            <person name="Nedashkovskaya O.I."/>
        </authorList>
    </citation>
    <scope>NUCLEOTIDE SEQUENCE [LARGE SCALE GENOMIC DNA]</scope>
    <source>
        <strain evidence="4 5">9Alg 56</strain>
    </source>
</reference>
<dbReference type="KEGG" id="amaq:GO499_11945"/>
<dbReference type="CDD" id="cd02440">
    <property type="entry name" value="AdoMet_MTases"/>
    <property type="match status" value="1"/>
</dbReference>
<dbReference type="InterPro" id="IPR029063">
    <property type="entry name" value="SAM-dependent_MTases_sf"/>
</dbReference>
<dbReference type="GO" id="GO:0008168">
    <property type="term" value="F:methyltransferase activity"/>
    <property type="evidence" value="ECO:0007669"/>
    <property type="project" value="UniProtKB-KW"/>
</dbReference>
<dbReference type="GO" id="GO:0032259">
    <property type="term" value="P:methylation"/>
    <property type="evidence" value="ECO:0007669"/>
    <property type="project" value="UniProtKB-KW"/>
</dbReference>
<keyword evidence="2 4" id="KW-0808">Transferase</keyword>
<keyword evidence="1 4" id="KW-0489">Methyltransferase</keyword>
<dbReference type="Proteomes" id="UP000464495">
    <property type="component" value="Chromosome"/>
</dbReference>
<evidence type="ECO:0000256" key="2">
    <source>
        <dbReference type="ARBA" id="ARBA00022679"/>
    </source>
</evidence>
<evidence type="ECO:0000256" key="1">
    <source>
        <dbReference type="ARBA" id="ARBA00022603"/>
    </source>
</evidence>
<gene>
    <name evidence="4" type="ORF">GO499_11945</name>
</gene>
<dbReference type="AlphaFoldDB" id="A0A6P1T5J8"/>
<dbReference type="EMBL" id="CP046620">
    <property type="protein sequence ID" value="QHQ35832.1"/>
    <property type="molecule type" value="Genomic_DNA"/>
</dbReference>
<keyword evidence="5" id="KW-1185">Reference proteome</keyword>
<evidence type="ECO:0000313" key="4">
    <source>
        <dbReference type="EMBL" id="QHQ35832.1"/>
    </source>
</evidence>
<keyword evidence="3" id="KW-0949">S-adenosyl-L-methionine</keyword>
<accession>A0A6P1T5J8</accession>
<dbReference type="PANTHER" id="PTHR43464">
    <property type="entry name" value="METHYLTRANSFERASE"/>
    <property type="match status" value="1"/>
</dbReference>
<dbReference type="Pfam" id="PF13489">
    <property type="entry name" value="Methyltransf_23"/>
    <property type="match status" value="1"/>
</dbReference>
<evidence type="ECO:0000313" key="5">
    <source>
        <dbReference type="Proteomes" id="UP000464495"/>
    </source>
</evidence>
<dbReference type="SUPFAM" id="SSF53335">
    <property type="entry name" value="S-adenosyl-L-methionine-dependent methyltransferases"/>
    <property type="match status" value="1"/>
</dbReference>
<protein>
    <submittedName>
        <fullName evidence="4">Methyltransferase domain-containing protein</fullName>
    </submittedName>
</protein>
<name>A0A6P1T5J8_9RHOB</name>